<comment type="subcellular location">
    <subcellularLocation>
        <location evidence="1 10">Golgi apparatus membrane</location>
        <topology evidence="1 10">Peripheral membrane protein</topology>
    </subcellularLocation>
</comment>
<dbReference type="InterPro" id="IPR048368">
    <property type="entry name" value="COG6_N"/>
</dbReference>
<dbReference type="Pfam" id="PF06419">
    <property type="entry name" value="COG6_N"/>
    <property type="match status" value="1"/>
</dbReference>
<feature type="coiled-coil region" evidence="11">
    <location>
        <begin position="87"/>
        <end position="128"/>
    </location>
</feature>
<proteinExistence type="inferred from homology"/>
<dbReference type="InterPro" id="IPR010490">
    <property type="entry name" value="COG6"/>
</dbReference>
<evidence type="ECO:0000256" key="12">
    <source>
        <dbReference type="SAM" id="MobiDB-lite"/>
    </source>
</evidence>
<dbReference type="GO" id="GO:0006891">
    <property type="term" value="P:intra-Golgi vesicle-mediated transport"/>
    <property type="evidence" value="ECO:0007669"/>
    <property type="project" value="UniProtKB-UniRule"/>
</dbReference>
<evidence type="ECO:0000256" key="8">
    <source>
        <dbReference type="ARBA" id="ARBA00031348"/>
    </source>
</evidence>
<comment type="similarity">
    <text evidence="2 10">Belongs to the COG6 family.</text>
</comment>
<keyword evidence="7 10" id="KW-0472">Membrane</keyword>
<evidence type="ECO:0000313" key="16">
    <source>
        <dbReference type="Proteomes" id="UP000654370"/>
    </source>
</evidence>
<evidence type="ECO:0000259" key="14">
    <source>
        <dbReference type="Pfam" id="PF20653"/>
    </source>
</evidence>
<keyword evidence="6 10" id="KW-0333">Golgi apparatus</keyword>
<evidence type="ECO:0000259" key="13">
    <source>
        <dbReference type="Pfam" id="PF06419"/>
    </source>
</evidence>
<reference evidence="15" key="1">
    <citation type="submission" date="2020-12" db="EMBL/GenBank/DDBJ databases">
        <title>Metabolic potential, ecology and presence of endohyphal bacteria is reflected in genomic diversity of Mucoromycotina.</title>
        <authorList>
            <person name="Muszewska A."/>
            <person name="Okrasinska A."/>
            <person name="Steczkiewicz K."/>
            <person name="Drgas O."/>
            <person name="Orlowska M."/>
            <person name="Perlinska-Lenart U."/>
            <person name="Aleksandrzak-Piekarczyk T."/>
            <person name="Szatraj K."/>
            <person name="Zielenkiewicz U."/>
            <person name="Pilsyk S."/>
            <person name="Malc E."/>
            <person name="Mieczkowski P."/>
            <person name="Kruszewska J.S."/>
            <person name="Biernat P."/>
            <person name="Pawlowska J."/>
        </authorList>
    </citation>
    <scope>NUCLEOTIDE SEQUENCE</scope>
    <source>
        <strain evidence="15">WA0000067209</strain>
    </source>
</reference>
<name>A0A8H7PCE8_MORIS</name>
<evidence type="ECO:0000256" key="6">
    <source>
        <dbReference type="ARBA" id="ARBA00023034"/>
    </source>
</evidence>
<keyword evidence="16" id="KW-1185">Reference proteome</keyword>
<feature type="domain" description="Conserved oligomeric complex COG6 N-terminal" evidence="13">
    <location>
        <begin position="46"/>
        <end position="157"/>
    </location>
</feature>
<sequence>MEDPSTPVNPSSLARQTKNPLSIRLNNIYNTVLHNNEKTKNALTTLSQIPNINNSDLNKNLRGYLERNALDANQRFLTAFSKLDEHLVVLENDINDMQESNESMTQQLVEVNKNSAQLIEQVTSLQSRRSACDTQRIIIDSFLKTFMLSDEETEILCSPNAPVDSHFFIALEHLQQVHSDCRLLLMTEHQKAGLDILESLASRQETAFEKLYKWTQRECQTSFNRDFLEISSLMKKATKALKHKPVLFQACLEDMANIRRNSVARAFIDALTRGGPGGTPRPIELQAYDPIRYSGDMLAWVHQAAASEREILEGLFDVDSQQRKHKRSLTQSSQQSGGDLDGESVDQQIDETIAGLLGRIMDGTCRPLKSRIEQVLIAQPGAITAYRVANIIQFYTVTIGKLFSTDASLPETLNGITDIAFKTFYGTLNSQASKLLRFVEMPGSDLVPPPSFKEVILQLKEIMAAYDSSLVIVSEVAAIPGSDFRETLDAMIDPLLQICEMGSSKLSPYDHLVYTTNCLQYVRSALILYPFTEVKRKNIEEQINDLLETLTIKEYDTLLEQSGLTAAEEALQQKEPDVPLSRLARMDARSLGTSLSNMDRFLTTIDGDIPSRLSKLTSSRLARQVHGNAIKRFIEAYRQINDAVSDPVNGYEFPATILPRTVEEIETIFSFAIE</sequence>
<comment type="subunit">
    <text evidence="10">Component of the conserved oligomeric Golgi complex.</text>
</comment>
<evidence type="ECO:0000256" key="2">
    <source>
        <dbReference type="ARBA" id="ARBA00011023"/>
    </source>
</evidence>
<gene>
    <name evidence="15" type="ORF">INT43_002918</name>
</gene>
<dbReference type="EMBL" id="JAEPQZ010000022">
    <property type="protein sequence ID" value="KAG2171296.1"/>
    <property type="molecule type" value="Genomic_DNA"/>
</dbReference>
<evidence type="ECO:0000256" key="4">
    <source>
        <dbReference type="ARBA" id="ARBA00022448"/>
    </source>
</evidence>
<evidence type="ECO:0000256" key="11">
    <source>
        <dbReference type="SAM" id="Coils"/>
    </source>
</evidence>
<comment type="caution">
    <text evidence="15">The sequence shown here is derived from an EMBL/GenBank/DDBJ whole genome shotgun (WGS) entry which is preliminary data.</text>
</comment>
<comment type="function">
    <text evidence="10">Acts as component of the peripheral membrane COG complex that is involved in intra-Golgi protein trafficking. COG is located at the cis-Golgi, and regulates tethering of retrograde intra-Golgi vesicles and possibly a number of other membrane trafficking events.</text>
</comment>
<dbReference type="Proteomes" id="UP000654370">
    <property type="component" value="Unassembled WGS sequence"/>
</dbReference>
<dbReference type="PANTHER" id="PTHR21506:SF0">
    <property type="entry name" value="CONSERVED OLIGOMERIC GOLGI COMPLEX SUBUNIT 6"/>
    <property type="match status" value="1"/>
</dbReference>
<keyword evidence="4 10" id="KW-0813">Transport</keyword>
<dbReference type="Pfam" id="PF20653">
    <property type="entry name" value="COG6_C"/>
    <property type="match status" value="1"/>
</dbReference>
<dbReference type="InterPro" id="IPR048369">
    <property type="entry name" value="COG6_C"/>
</dbReference>
<comment type="function">
    <text evidence="9">Acts as a component of the peripheral membrane COG complex that is involved in intra-Golgi protein trafficking. COG is located at the cis-Golgi, and regulates tethering of retrograde intra-Golgi vesicles and possibly a number of other membrane trafficking events.</text>
</comment>
<evidence type="ECO:0000313" key="15">
    <source>
        <dbReference type="EMBL" id="KAG2171296.1"/>
    </source>
</evidence>
<dbReference type="AlphaFoldDB" id="A0A8H7PCE8"/>
<evidence type="ECO:0000256" key="1">
    <source>
        <dbReference type="ARBA" id="ARBA00004395"/>
    </source>
</evidence>
<evidence type="ECO:0000256" key="10">
    <source>
        <dbReference type="RuleBase" id="RU365075"/>
    </source>
</evidence>
<dbReference type="GO" id="GO:0000139">
    <property type="term" value="C:Golgi membrane"/>
    <property type="evidence" value="ECO:0007669"/>
    <property type="project" value="UniProtKB-SubCell"/>
</dbReference>
<dbReference type="PANTHER" id="PTHR21506">
    <property type="entry name" value="COMPONENT OF OLIGOMERIC GOLGI COMPLEX 6"/>
    <property type="match status" value="1"/>
</dbReference>
<feature type="domain" description="Conserved Oligomeric Golgi complex subunit 6 C-terminal" evidence="14">
    <location>
        <begin position="190"/>
        <end position="668"/>
    </location>
</feature>
<evidence type="ECO:0000256" key="3">
    <source>
        <dbReference type="ARBA" id="ARBA00020973"/>
    </source>
</evidence>
<dbReference type="GO" id="GO:0017119">
    <property type="term" value="C:Golgi transport complex"/>
    <property type="evidence" value="ECO:0007669"/>
    <property type="project" value="UniProtKB-UniRule"/>
</dbReference>
<evidence type="ECO:0000256" key="9">
    <source>
        <dbReference type="ARBA" id="ARBA00043873"/>
    </source>
</evidence>
<dbReference type="OrthoDB" id="272987at2759"/>
<keyword evidence="5 10" id="KW-0653">Protein transport</keyword>
<feature type="region of interest" description="Disordered" evidence="12">
    <location>
        <begin position="323"/>
        <end position="344"/>
    </location>
</feature>
<organism evidence="15 16">
    <name type="scientific">Mortierella isabellina</name>
    <name type="common">Filamentous fungus</name>
    <name type="synonym">Umbelopsis isabellina</name>
    <dbReference type="NCBI Taxonomy" id="91625"/>
    <lineage>
        <taxon>Eukaryota</taxon>
        <taxon>Fungi</taxon>
        <taxon>Fungi incertae sedis</taxon>
        <taxon>Mucoromycota</taxon>
        <taxon>Mucoromycotina</taxon>
        <taxon>Umbelopsidomycetes</taxon>
        <taxon>Umbelopsidales</taxon>
        <taxon>Umbelopsidaceae</taxon>
        <taxon>Umbelopsis</taxon>
    </lineage>
</organism>
<dbReference type="GO" id="GO:0015031">
    <property type="term" value="P:protein transport"/>
    <property type="evidence" value="ECO:0007669"/>
    <property type="project" value="UniProtKB-KW"/>
</dbReference>
<dbReference type="SMART" id="SM01087">
    <property type="entry name" value="COG6"/>
    <property type="match status" value="1"/>
</dbReference>
<keyword evidence="11" id="KW-0175">Coiled coil</keyword>
<accession>A0A8H7PCE8</accession>
<evidence type="ECO:0000256" key="5">
    <source>
        <dbReference type="ARBA" id="ARBA00022927"/>
    </source>
</evidence>
<evidence type="ECO:0000256" key="7">
    <source>
        <dbReference type="ARBA" id="ARBA00023136"/>
    </source>
</evidence>
<protein>
    <recommendedName>
        <fullName evidence="3 10">Conserved oligomeric Golgi complex subunit 6</fullName>
        <shortName evidence="10">COG complex subunit 6</shortName>
    </recommendedName>
    <alternativeName>
        <fullName evidence="8 10">Component of oligomeric Golgi complex 6</fullName>
    </alternativeName>
</protein>